<dbReference type="SMART" id="SM00432">
    <property type="entry name" value="MADS"/>
    <property type="match status" value="2"/>
</dbReference>
<dbReference type="Proteomes" id="UP000290289">
    <property type="component" value="Chromosome 13"/>
</dbReference>
<feature type="compositionally biased region" description="Basic and acidic residues" evidence="7">
    <location>
        <begin position="234"/>
        <end position="247"/>
    </location>
</feature>
<name>A0A498ICZ1_MALDO</name>
<dbReference type="Gene3D" id="3.40.1810.10">
    <property type="entry name" value="Transcription factor, MADS-box"/>
    <property type="match status" value="2"/>
</dbReference>
<gene>
    <name evidence="10" type="ORF">DVH24_040588</name>
</gene>
<accession>A0A498ICZ1</accession>
<keyword evidence="11" id="KW-1185">Reference proteome</keyword>
<comment type="caution">
    <text evidence="10">The sequence shown here is derived from an EMBL/GenBank/DDBJ whole genome shotgun (WGS) entry which is preliminary data.</text>
</comment>
<dbReference type="GO" id="GO:0000977">
    <property type="term" value="F:RNA polymerase II transcription regulatory region sequence-specific DNA binding"/>
    <property type="evidence" value="ECO:0007669"/>
    <property type="project" value="InterPro"/>
</dbReference>
<evidence type="ECO:0000259" key="8">
    <source>
        <dbReference type="PROSITE" id="PS50066"/>
    </source>
</evidence>
<dbReference type="InterPro" id="IPR036879">
    <property type="entry name" value="TF_MADSbox_sf"/>
</dbReference>
<feature type="coiled-coil region" evidence="6">
    <location>
        <begin position="124"/>
        <end position="170"/>
    </location>
</feature>
<proteinExistence type="predicted"/>
<dbReference type="PROSITE" id="PS51297">
    <property type="entry name" value="K_BOX"/>
    <property type="match status" value="2"/>
</dbReference>
<evidence type="ECO:0000256" key="2">
    <source>
        <dbReference type="ARBA" id="ARBA00023015"/>
    </source>
</evidence>
<comment type="subcellular location">
    <subcellularLocation>
        <location evidence="1">Nucleus</location>
    </subcellularLocation>
</comment>
<evidence type="ECO:0000313" key="10">
    <source>
        <dbReference type="EMBL" id="RXH79441.1"/>
    </source>
</evidence>
<dbReference type="Pfam" id="PF00319">
    <property type="entry name" value="SRF-TF"/>
    <property type="match status" value="2"/>
</dbReference>
<evidence type="ECO:0000259" key="9">
    <source>
        <dbReference type="PROSITE" id="PS51297"/>
    </source>
</evidence>
<evidence type="ECO:0000256" key="3">
    <source>
        <dbReference type="ARBA" id="ARBA00023125"/>
    </source>
</evidence>
<dbReference type="Pfam" id="PF01486">
    <property type="entry name" value="K-box"/>
    <property type="match status" value="2"/>
</dbReference>
<evidence type="ECO:0000256" key="7">
    <source>
        <dbReference type="SAM" id="MobiDB-lite"/>
    </source>
</evidence>
<keyword evidence="3" id="KW-0238">DNA-binding</keyword>
<keyword evidence="5" id="KW-0539">Nucleus</keyword>
<feature type="domain" description="K-box" evidence="9">
    <location>
        <begin position="87"/>
        <end position="177"/>
    </location>
</feature>
<feature type="domain" description="K-box" evidence="9">
    <location>
        <begin position="401"/>
        <end position="491"/>
    </location>
</feature>
<dbReference type="GO" id="GO:0048440">
    <property type="term" value="P:carpel development"/>
    <property type="evidence" value="ECO:0007669"/>
    <property type="project" value="UniProtKB-ARBA"/>
</dbReference>
<evidence type="ECO:0000256" key="4">
    <source>
        <dbReference type="ARBA" id="ARBA00023163"/>
    </source>
</evidence>
<organism evidence="10 11">
    <name type="scientific">Malus domestica</name>
    <name type="common">Apple</name>
    <name type="synonym">Pyrus malus</name>
    <dbReference type="NCBI Taxonomy" id="3750"/>
    <lineage>
        <taxon>Eukaryota</taxon>
        <taxon>Viridiplantae</taxon>
        <taxon>Streptophyta</taxon>
        <taxon>Embryophyta</taxon>
        <taxon>Tracheophyta</taxon>
        <taxon>Spermatophyta</taxon>
        <taxon>Magnoliopsida</taxon>
        <taxon>eudicotyledons</taxon>
        <taxon>Gunneridae</taxon>
        <taxon>Pentapetalae</taxon>
        <taxon>rosids</taxon>
        <taxon>fabids</taxon>
        <taxon>Rosales</taxon>
        <taxon>Rosaceae</taxon>
        <taxon>Amygdaloideae</taxon>
        <taxon>Maleae</taxon>
        <taxon>Malus</taxon>
    </lineage>
</organism>
<dbReference type="PROSITE" id="PS50066">
    <property type="entry name" value="MADS_BOX_2"/>
    <property type="match status" value="2"/>
</dbReference>
<evidence type="ECO:0000256" key="6">
    <source>
        <dbReference type="SAM" id="Coils"/>
    </source>
</evidence>
<dbReference type="PRINTS" id="PR00404">
    <property type="entry name" value="MADSDOMAIN"/>
</dbReference>
<feature type="domain" description="MADS-box" evidence="8">
    <location>
        <begin position="319"/>
        <end position="374"/>
    </location>
</feature>
<evidence type="ECO:0000256" key="1">
    <source>
        <dbReference type="ARBA" id="ARBA00004123"/>
    </source>
</evidence>
<dbReference type="GO" id="GO:0045944">
    <property type="term" value="P:positive regulation of transcription by RNA polymerase II"/>
    <property type="evidence" value="ECO:0007669"/>
    <property type="project" value="InterPro"/>
</dbReference>
<dbReference type="CDD" id="cd00265">
    <property type="entry name" value="MADS_MEF2_like"/>
    <property type="match status" value="2"/>
</dbReference>
<reference evidence="10 11" key="1">
    <citation type="submission" date="2018-10" db="EMBL/GenBank/DDBJ databases">
        <title>A high-quality apple genome assembly.</title>
        <authorList>
            <person name="Hu J."/>
        </authorList>
    </citation>
    <scope>NUCLEOTIDE SEQUENCE [LARGE SCALE GENOMIC DNA]</scope>
    <source>
        <strain evidence="11">cv. HFTH1</strain>
        <tissue evidence="10">Young leaf</tissue>
    </source>
</reference>
<dbReference type="InterPro" id="IPR033896">
    <property type="entry name" value="MEF2-like_N"/>
</dbReference>
<dbReference type="FunFam" id="3.40.1810.10:FF:000004">
    <property type="entry name" value="MADS-box transcription factor 1"/>
    <property type="match status" value="1"/>
</dbReference>
<evidence type="ECO:0000256" key="5">
    <source>
        <dbReference type="ARBA" id="ARBA00023242"/>
    </source>
</evidence>
<evidence type="ECO:0000313" key="11">
    <source>
        <dbReference type="Proteomes" id="UP000290289"/>
    </source>
</evidence>
<dbReference type="InterPro" id="IPR050142">
    <property type="entry name" value="MADS-box/MEF2_TF"/>
</dbReference>
<dbReference type="PROSITE" id="PS00350">
    <property type="entry name" value="MADS_BOX_1"/>
    <property type="match status" value="1"/>
</dbReference>
<dbReference type="GO" id="GO:0003700">
    <property type="term" value="F:DNA-binding transcription factor activity"/>
    <property type="evidence" value="ECO:0007669"/>
    <property type="project" value="InterPro"/>
</dbReference>
<dbReference type="InterPro" id="IPR002487">
    <property type="entry name" value="TF_Kbox"/>
</dbReference>
<sequence>MGRGKVELKRIENKINRQVTFAKRRNGLLKKAYELSVLCDAEVALIVFSTSGKLYEFCSGPSIAKTLERHQRCTYGELGASQSAEDEQSRYQEYLKLKTKVEALQRTQRHLLGEDLVHLGTKELQQLENQLDVSMKKIRSTKTQFMHVQISELQRKEEMLLEANTGLRRKLEEITAGHQRSWNGNHQAAQLEGFPEHLQYNNALQIGTPVVPNDEANVATSSAQNGTGFFPDGTGRDGTERDGTGRNEGVIFEKDMGYICLKMVKHCVPQTWNKPFPGGRWNAKTLKICPVEQPVPPIFGAPNAGRNASSHSVPSCPTVQLKRIENKINRQVTFSKRSTGLLKKAHEISVLCDAQVALIVFSNKGKLLEYATDSCMEQILERYERYSYAERQLVEPDFESQGNWTFEYSRLKAKVEVLQRNHRHYLGEDLDSLTLKEIQSLEQQLDTAHKQIRLRKNQLMHESITELQRKEKAIQEQNNLLAKKIKEKEKAAAQPQVQNWEQQNHDLDLLPQPLPCLNIGGTQQDEFLQVRRNQLDLTLEPFYSCHLGCFAA</sequence>
<dbReference type="AlphaFoldDB" id="A0A498ICZ1"/>
<dbReference type="PANTHER" id="PTHR48019">
    <property type="entry name" value="SERUM RESPONSE FACTOR HOMOLOG"/>
    <property type="match status" value="1"/>
</dbReference>
<keyword evidence="4" id="KW-0804">Transcription</keyword>
<protein>
    <submittedName>
        <fullName evidence="10">Uncharacterized protein</fullName>
    </submittedName>
</protein>
<feature type="domain" description="MADS-box" evidence="8">
    <location>
        <begin position="1"/>
        <end position="61"/>
    </location>
</feature>
<keyword evidence="6" id="KW-0175">Coiled coil</keyword>
<dbReference type="SUPFAM" id="SSF55455">
    <property type="entry name" value="SRF-like"/>
    <property type="match status" value="2"/>
</dbReference>
<keyword evidence="2" id="KW-0805">Transcription regulation</keyword>
<feature type="region of interest" description="Disordered" evidence="7">
    <location>
        <begin position="221"/>
        <end position="247"/>
    </location>
</feature>
<dbReference type="InterPro" id="IPR002100">
    <property type="entry name" value="TF_MADSbox"/>
</dbReference>
<feature type="coiled-coil region" evidence="6">
    <location>
        <begin position="438"/>
        <end position="494"/>
    </location>
</feature>
<dbReference type="EMBL" id="RDQH01000339">
    <property type="protein sequence ID" value="RXH79441.1"/>
    <property type="molecule type" value="Genomic_DNA"/>
</dbReference>
<dbReference type="FunFam" id="3.40.1810.10:FF:000003">
    <property type="entry name" value="MADS-box transcription factor MADS-MC"/>
    <property type="match status" value="1"/>
</dbReference>
<dbReference type="GO" id="GO:0046983">
    <property type="term" value="F:protein dimerization activity"/>
    <property type="evidence" value="ECO:0007669"/>
    <property type="project" value="InterPro"/>
</dbReference>
<dbReference type="GO" id="GO:0005634">
    <property type="term" value="C:nucleus"/>
    <property type="evidence" value="ECO:0007669"/>
    <property type="project" value="UniProtKB-SubCell"/>
</dbReference>